<dbReference type="Pfam" id="PF00611">
    <property type="entry name" value="FCH"/>
    <property type="match status" value="1"/>
</dbReference>
<dbReference type="SUPFAM" id="SSF103657">
    <property type="entry name" value="BAR/IMD domain-like"/>
    <property type="match status" value="1"/>
</dbReference>
<feature type="non-terminal residue" evidence="2">
    <location>
        <position position="134"/>
    </location>
</feature>
<feature type="domain" description="FCH" evidence="1">
    <location>
        <begin position="1"/>
        <end position="73"/>
    </location>
</feature>
<dbReference type="PANTHER" id="PTHR15735:SF21">
    <property type="entry name" value="PROTEIN NERVOUS WRECK"/>
    <property type="match status" value="1"/>
</dbReference>
<dbReference type="GO" id="GO:0030833">
    <property type="term" value="P:regulation of actin filament polymerization"/>
    <property type="evidence" value="ECO:0007669"/>
    <property type="project" value="TreeGrafter"/>
</dbReference>
<dbReference type="OrthoDB" id="8783038at2759"/>
<feature type="non-terminal residue" evidence="2">
    <location>
        <position position="1"/>
    </location>
</feature>
<proteinExistence type="predicted"/>
<dbReference type="InterPro" id="IPR001060">
    <property type="entry name" value="FCH_dom"/>
</dbReference>
<gene>
    <name evidence="2" type="ORF">RFULGI_LOCUS13831</name>
</gene>
<comment type="caution">
    <text evidence="2">The sequence shown here is derived from an EMBL/GenBank/DDBJ whole genome shotgun (WGS) entry which is preliminary data.</text>
</comment>
<reference evidence="2" key="1">
    <citation type="submission" date="2021-06" db="EMBL/GenBank/DDBJ databases">
        <authorList>
            <person name="Kallberg Y."/>
            <person name="Tangrot J."/>
            <person name="Rosling A."/>
        </authorList>
    </citation>
    <scope>NUCLEOTIDE SEQUENCE</scope>
    <source>
        <strain evidence="2">IN212</strain>
    </source>
</reference>
<dbReference type="Proteomes" id="UP000789396">
    <property type="component" value="Unassembled WGS sequence"/>
</dbReference>
<evidence type="ECO:0000313" key="2">
    <source>
        <dbReference type="EMBL" id="CAG8754267.1"/>
    </source>
</evidence>
<dbReference type="Gene3D" id="1.20.1270.60">
    <property type="entry name" value="Arfaptin homology (AH) domain/BAR domain"/>
    <property type="match status" value="1"/>
</dbReference>
<evidence type="ECO:0000259" key="1">
    <source>
        <dbReference type="Pfam" id="PF00611"/>
    </source>
</evidence>
<organism evidence="2 3">
    <name type="scientific">Racocetra fulgida</name>
    <dbReference type="NCBI Taxonomy" id="60492"/>
    <lineage>
        <taxon>Eukaryota</taxon>
        <taxon>Fungi</taxon>
        <taxon>Fungi incertae sedis</taxon>
        <taxon>Mucoromycota</taxon>
        <taxon>Glomeromycotina</taxon>
        <taxon>Glomeromycetes</taxon>
        <taxon>Diversisporales</taxon>
        <taxon>Gigasporaceae</taxon>
        <taxon>Racocetra</taxon>
    </lineage>
</organism>
<dbReference type="PANTHER" id="PTHR15735">
    <property type="entry name" value="FCH AND DOUBLE SH3 DOMAINS PROTEIN"/>
    <property type="match status" value="1"/>
</dbReference>
<keyword evidence="3" id="KW-1185">Reference proteome</keyword>
<sequence length="134" mass="15312">ERAQIEKEYANKIEALAKKYSTKKEKKAVSMSVGDVANTLSEKDFNDAKSDPGTFLNAWTAILEGTENIAKERFKFSESLSTIIMDRVKAVAVKKEETRKKAKEHYYECCVEVQSSKQKQERAPDERVLDKVLF</sequence>
<dbReference type="InterPro" id="IPR027267">
    <property type="entry name" value="AH/BAR_dom_sf"/>
</dbReference>
<dbReference type="EMBL" id="CAJVPZ010037777">
    <property type="protein sequence ID" value="CAG8754267.1"/>
    <property type="molecule type" value="Genomic_DNA"/>
</dbReference>
<accession>A0A9N9NRP7</accession>
<evidence type="ECO:0000313" key="3">
    <source>
        <dbReference type="Proteomes" id="UP000789396"/>
    </source>
</evidence>
<dbReference type="AlphaFoldDB" id="A0A9N9NRP7"/>
<name>A0A9N9NRP7_9GLOM</name>
<protein>
    <submittedName>
        <fullName evidence="2">9858_t:CDS:1</fullName>
    </submittedName>
</protein>